<accession>A0A813HJF2</accession>
<dbReference type="OrthoDB" id="423909at2759"/>
<feature type="non-terminal residue" evidence="1">
    <location>
        <position position="130"/>
    </location>
</feature>
<proteinExistence type="predicted"/>
<dbReference type="EMBL" id="CAJNNV010031745">
    <property type="protein sequence ID" value="CAE8637687.1"/>
    <property type="molecule type" value="Genomic_DNA"/>
</dbReference>
<organism evidence="1 2">
    <name type="scientific">Polarella glacialis</name>
    <name type="common">Dinoflagellate</name>
    <dbReference type="NCBI Taxonomy" id="89957"/>
    <lineage>
        <taxon>Eukaryota</taxon>
        <taxon>Sar</taxon>
        <taxon>Alveolata</taxon>
        <taxon>Dinophyceae</taxon>
        <taxon>Suessiales</taxon>
        <taxon>Suessiaceae</taxon>
        <taxon>Polarella</taxon>
    </lineage>
</organism>
<dbReference type="Proteomes" id="UP000654075">
    <property type="component" value="Unassembled WGS sequence"/>
</dbReference>
<comment type="caution">
    <text evidence="1">The sequence shown here is derived from an EMBL/GenBank/DDBJ whole genome shotgun (WGS) entry which is preliminary data.</text>
</comment>
<evidence type="ECO:0000313" key="1">
    <source>
        <dbReference type="EMBL" id="CAE8637687.1"/>
    </source>
</evidence>
<dbReference type="AlphaFoldDB" id="A0A813HJF2"/>
<reference evidence="1" key="1">
    <citation type="submission" date="2021-02" db="EMBL/GenBank/DDBJ databases">
        <authorList>
            <person name="Dougan E. K."/>
            <person name="Rhodes N."/>
            <person name="Thang M."/>
            <person name="Chan C."/>
        </authorList>
    </citation>
    <scope>NUCLEOTIDE SEQUENCE</scope>
</reference>
<evidence type="ECO:0000313" key="2">
    <source>
        <dbReference type="Proteomes" id="UP000654075"/>
    </source>
</evidence>
<keyword evidence="2" id="KW-1185">Reference proteome</keyword>
<name>A0A813HJF2_POLGL</name>
<protein>
    <submittedName>
        <fullName evidence="1">Uncharacterized protein</fullName>
    </submittedName>
</protein>
<gene>
    <name evidence="1" type="ORF">PGLA1383_LOCUS53016</name>
</gene>
<sequence>MWAAVGHAALGPKRRRPFKRNVYSLIACFADTSPETGEIAGSLSWGPNQIHGMVDESMLDGYQVRLVDISGGIWATVGQVPKIFPMPPYLAGCCALLYNLTFGPVPLPRLVVGLMVTPYRGDEELLGGVT</sequence>